<dbReference type="Gene3D" id="3.30.70.270">
    <property type="match status" value="1"/>
</dbReference>
<dbReference type="InterPro" id="IPR043128">
    <property type="entry name" value="Rev_trsase/Diguanyl_cyclase"/>
</dbReference>
<dbReference type="PANTHER" id="PTHR44757">
    <property type="entry name" value="DIGUANYLATE CYCLASE DGCP"/>
    <property type="match status" value="1"/>
</dbReference>
<sequence>MARCKWLHPHSLAFILAGAVLIAYLLLLLLVAREGQSQLSEYQDNELTLRVSNYAREMNYFLSNSQARLKALTEDSVVHTYFDNRALGMSMTYGLGASKYQMAQLLRQNQQRFEKEGKPVFERLVMMDFRARVLADTDPAGAILEELPLSAMYHAGERHRIIARRDGGKLVLLQLATVFRHDQPQAILVAKLNRAQITQVLSSQEQPEQASRLQLKTPEGALLAWDAFSSSRAFDDPRNIAHTLPLAVPGFAIQGWFLPLANQDFFTSSWFVAALSLLAFPVVLGFFFMLRMNSRNLVLQTKVGLAARQQRSLADKNQQLLQEVEKRQRSEKLLAYQASHDTLTGLPNRKAGQEALAQWVAKAQAAGQGEQVLLMFIDLDNFKHINDSQGHHYGDQLLVQSARRLGEGADGQGMVARFGGDEFLVIQGQLADRDVARAQAARILRLFEAPFDLEGGRVYASVSIGMALYPEDGVEGNTLIQRADAALYRAKEQGRNGFSFYDASMDHFAQRQVLLDSKLRQALEERQLSVNYQPILALNTGRIVGAEALVRWRDPELGWISPAEFIPLAERNGLIHKLGDQVLAQACSQAARWQALSPLQIAVNVSSIQFRHGEALCQRVLETLDRTGLPAKCLTIEVTESLLLDNHKDLSATLQPWVAHGVGLAIDDFGTGYSALGYLQRFPFSKLKIDKVFLNKLDTSAPDRSLVEAILAMARALGLEVVAEGIEHDWQAQFLRQRGCHFGQGYLYSPAVTAEEFERLLHQESQHQPRKALAVG</sequence>
<accession>A0ABP9S0S1</accession>
<feature type="transmembrane region" description="Helical" evidence="1">
    <location>
        <begin position="12"/>
        <end position="32"/>
    </location>
</feature>
<evidence type="ECO:0000313" key="5">
    <source>
        <dbReference type="Proteomes" id="UP001501600"/>
    </source>
</evidence>
<keyword evidence="5" id="KW-1185">Reference proteome</keyword>
<dbReference type="CDD" id="cd01948">
    <property type="entry name" value="EAL"/>
    <property type="match status" value="1"/>
</dbReference>
<dbReference type="RefSeq" id="WP_345316296.1">
    <property type="nucleotide sequence ID" value="NZ_BAABLF010000007.1"/>
</dbReference>
<gene>
    <name evidence="4" type="ORF">GCM10025772_13620</name>
</gene>
<protein>
    <submittedName>
        <fullName evidence="4">Bifunctional diguanylate cyclase/phosphodiesterase</fullName>
    </submittedName>
</protein>
<evidence type="ECO:0000259" key="2">
    <source>
        <dbReference type="PROSITE" id="PS50883"/>
    </source>
</evidence>
<evidence type="ECO:0000313" key="4">
    <source>
        <dbReference type="EMBL" id="GAA5189987.1"/>
    </source>
</evidence>
<dbReference type="Pfam" id="PF00563">
    <property type="entry name" value="EAL"/>
    <property type="match status" value="1"/>
</dbReference>
<feature type="transmembrane region" description="Helical" evidence="1">
    <location>
        <begin position="270"/>
        <end position="290"/>
    </location>
</feature>
<organism evidence="4 5">
    <name type="scientific">Ferrimonas gelatinilytica</name>
    <dbReference type="NCBI Taxonomy" id="1255257"/>
    <lineage>
        <taxon>Bacteria</taxon>
        <taxon>Pseudomonadati</taxon>
        <taxon>Pseudomonadota</taxon>
        <taxon>Gammaproteobacteria</taxon>
        <taxon>Alteromonadales</taxon>
        <taxon>Ferrimonadaceae</taxon>
        <taxon>Ferrimonas</taxon>
    </lineage>
</organism>
<dbReference type="EMBL" id="BAABLF010000007">
    <property type="protein sequence ID" value="GAA5189987.1"/>
    <property type="molecule type" value="Genomic_DNA"/>
</dbReference>
<dbReference type="CDD" id="cd01949">
    <property type="entry name" value="GGDEF"/>
    <property type="match status" value="1"/>
</dbReference>
<dbReference type="SMART" id="SM00052">
    <property type="entry name" value="EAL"/>
    <property type="match status" value="1"/>
</dbReference>
<dbReference type="PROSITE" id="PS50883">
    <property type="entry name" value="EAL"/>
    <property type="match status" value="1"/>
</dbReference>
<dbReference type="PROSITE" id="PS50887">
    <property type="entry name" value="GGDEF"/>
    <property type="match status" value="1"/>
</dbReference>
<dbReference type="SMART" id="SM00267">
    <property type="entry name" value="GGDEF"/>
    <property type="match status" value="1"/>
</dbReference>
<evidence type="ECO:0000256" key="1">
    <source>
        <dbReference type="SAM" id="Phobius"/>
    </source>
</evidence>
<reference evidence="5" key="1">
    <citation type="journal article" date="2019" name="Int. J. Syst. Evol. Microbiol.">
        <title>The Global Catalogue of Microorganisms (GCM) 10K type strain sequencing project: providing services to taxonomists for standard genome sequencing and annotation.</title>
        <authorList>
            <consortium name="The Broad Institute Genomics Platform"/>
            <consortium name="The Broad Institute Genome Sequencing Center for Infectious Disease"/>
            <person name="Wu L."/>
            <person name="Ma J."/>
        </authorList>
    </citation>
    <scope>NUCLEOTIDE SEQUENCE [LARGE SCALE GENOMIC DNA]</scope>
    <source>
        <strain evidence="5">JCM 18720</strain>
    </source>
</reference>
<dbReference type="InterPro" id="IPR029787">
    <property type="entry name" value="Nucleotide_cyclase"/>
</dbReference>
<feature type="domain" description="EAL" evidence="2">
    <location>
        <begin position="512"/>
        <end position="765"/>
    </location>
</feature>
<dbReference type="SUPFAM" id="SSF141868">
    <property type="entry name" value="EAL domain-like"/>
    <property type="match status" value="1"/>
</dbReference>
<dbReference type="SUPFAM" id="SSF55073">
    <property type="entry name" value="Nucleotide cyclase"/>
    <property type="match status" value="1"/>
</dbReference>
<dbReference type="InterPro" id="IPR052155">
    <property type="entry name" value="Biofilm_reg_signaling"/>
</dbReference>
<feature type="domain" description="GGDEF" evidence="3">
    <location>
        <begin position="370"/>
        <end position="503"/>
    </location>
</feature>
<dbReference type="Gene3D" id="3.20.20.450">
    <property type="entry name" value="EAL domain"/>
    <property type="match status" value="1"/>
</dbReference>
<proteinExistence type="predicted"/>
<dbReference type="PANTHER" id="PTHR44757:SF2">
    <property type="entry name" value="BIOFILM ARCHITECTURE MAINTENANCE PROTEIN MBAA"/>
    <property type="match status" value="1"/>
</dbReference>
<dbReference type="Proteomes" id="UP001501600">
    <property type="component" value="Unassembled WGS sequence"/>
</dbReference>
<dbReference type="Pfam" id="PF00990">
    <property type="entry name" value="GGDEF"/>
    <property type="match status" value="1"/>
</dbReference>
<dbReference type="NCBIfam" id="TIGR00254">
    <property type="entry name" value="GGDEF"/>
    <property type="match status" value="1"/>
</dbReference>
<dbReference type="InterPro" id="IPR001633">
    <property type="entry name" value="EAL_dom"/>
</dbReference>
<dbReference type="InterPro" id="IPR000160">
    <property type="entry name" value="GGDEF_dom"/>
</dbReference>
<name>A0ABP9S0S1_9GAMM</name>
<comment type="caution">
    <text evidence="4">The sequence shown here is derived from an EMBL/GenBank/DDBJ whole genome shotgun (WGS) entry which is preliminary data.</text>
</comment>
<evidence type="ECO:0000259" key="3">
    <source>
        <dbReference type="PROSITE" id="PS50887"/>
    </source>
</evidence>
<keyword evidence="1" id="KW-0472">Membrane</keyword>
<keyword evidence="1" id="KW-1133">Transmembrane helix</keyword>
<dbReference type="InterPro" id="IPR035919">
    <property type="entry name" value="EAL_sf"/>
</dbReference>
<keyword evidence="1" id="KW-0812">Transmembrane</keyword>